<keyword evidence="4" id="KW-1133">Transmembrane helix</keyword>
<evidence type="ECO:0000256" key="1">
    <source>
        <dbReference type="ARBA" id="ARBA00000085"/>
    </source>
</evidence>
<keyword evidence="6" id="KW-0808">Transferase</keyword>
<dbReference type="InterPro" id="IPR014265">
    <property type="entry name" value="XrtA/PrsK"/>
</dbReference>
<dbReference type="GO" id="GO:0000155">
    <property type="term" value="F:phosphorelay sensor kinase activity"/>
    <property type="evidence" value="ECO:0007669"/>
    <property type="project" value="InterPro"/>
</dbReference>
<dbReference type="RefSeq" id="WP_160407000.1">
    <property type="nucleotide sequence ID" value="NZ_WSES01000001.1"/>
</dbReference>
<dbReference type="PROSITE" id="PS50109">
    <property type="entry name" value="HIS_KIN"/>
    <property type="match status" value="1"/>
</dbReference>
<dbReference type="CDD" id="cd00082">
    <property type="entry name" value="HisKA"/>
    <property type="match status" value="1"/>
</dbReference>
<keyword evidence="4" id="KW-0812">Transmembrane</keyword>
<organism evidence="6 7">
    <name type="scientific">Massilia cellulosiltytica</name>
    <dbReference type="NCBI Taxonomy" id="2683234"/>
    <lineage>
        <taxon>Bacteria</taxon>
        <taxon>Pseudomonadati</taxon>
        <taxon>Pseudomonadota</taxon>
        <taxon>Betaproteobacteria</taxon>
        <taxon>Burkholderiales</taxon>
        <taxon>Oxalobacteraceae</taxon>
        <taxon>Telluria group</taxon>
        <taxon>Massilia</taxon>
    </lineage>
</organism>
<dbReference type="PRINTS" id="PR00344">
    <property type="entry name" value="BCTRLSENSOR"/>
</dbReference>
<dbReference type="EMBL" id="WSES01000001">
    <property type="protein sequence ID" value="MVW58901.1"/>
    <property type="molecule type" value="Genomic_DNA"/>
</dbReference>
<dbReference type="SMART" id="SM00387">
    <property type="entry name" value="HATPase_c"/>
    <property type="match status" value="1"/>
</dbReference>
<dbReference type="Pfam" id="PF02518">
    <property type="entry name" value="HATPase_c"/>
    <property type="match status" value="1"/>
</dbReference>
<feature type="domain" description="Histidine kinase" evidence="5">
    <location>
        <begin position="486"/>
        <end position="692"/>
    </location>
</feature>
<dbReference type="InterPro" id="IPR003661">
    <property type="entry name" value="HisK_dim/P_dom"/>
</dbReference>
<proteinExistence type="predicted"/>
<feature type="transmembrane region" description="Helical" evidence="4">
    <location>
        <begin position="168"/>
        <end position="189"/>
    </location>
</feature>
<evidence type="ECO:0000259" key="5">
    <source>
        <dbReference type="PROSITE" id="PS50109"/>
    </source>
</evidence>
<keyword evidence="4" id="KW-0472">Membrane</keyword>
<accession>A0A7X3FVU7</accession>
<name>A0A7X3FVU7_9BURK</name>
<feature type="transmembrane region" description="Helical" evidence="4">
    <location>
        <begin position="107"/>
        <end position="126"/>
    </location>
</feature>
<dbReference type="SUPFAM" id="SSF55781">
    <property type="entry name" value="GAF domain-like"/>
    <property type="match status" value="1"/>
</dbReference>
<feature type="transmembrane region" description="Helical" evidence="4">
    <location>
        <begin position="241"/>
        <end position="260"/>
    </location>
</feature>
<dbReference type="PANTHER" id="PTHR43547:SF2">
    <property type="entry name" value="HYBRID SIGNAL TRANSDUCTION HISTIDINE KINASE C"/>
    <property type="match status" value="1"/>
</dbReference>
<evidence type="ECO:0000256" key="3">
    <source>
        <dbReference type="ARBA" id="ARBA00022553"/>
    </source>
</evidence>
<dbReference type="SUPFAM" id="SSF55874">
    <property type="entry name" value="ATPase domain of HSP90 chaperone/DNA topoisomerase II/histidine kinase"/>
    <property type="match status" value="1"/>
</dbReference>
<dbReference type="Gene3D" id="3.30.450.40">
    <property type="match status" value="1"/>
</dbReference>
<feature type="transmembrane region" description="Helical" evidence="4">
    <location>
        <begin position="201"/>
        <end position="220"/>
    </location>
</feature>
<dbReference type="InterPro" id="IPR003594">
    <property type="entry name" value="HATPase_dom"/>
</dbReference>
<dbReference type="InterPro" id="IPR036890">
    <property type="entry name" value="HATPase_C_sf"/>
</dbReference>
<dbReference type="AlphaFoldDB" id="A0A7X3FVU7"/>
<evidence type="ECO:0000256" key="2">
    <source>
        <dbReference type="ARBA" id="ARBA00012438"/>
    </source>
</evidence>
<keyword evidence="3" id="KW-0597">Phosphoprotein</keyword>
<feature type="transmembrane region" description="Helical" evidence="4">
    <location>
        <begin position="275"/>
        <end position="296"/>
    </location>
</feature>
<dbReference type="EC" id="2.7.13.3" evidence="2"/>
<dbReference type="PANTHER" id="PTHR43547">
    <property type="entry name" value="TWO-COMPONENT HISTIDINE KINASE"/>
    <property type="match status" value="1"/>
</dbReference>
<dbReference type="NCBIfam" id="TIGR02916">
    <property type="entry name" value="PEP_his_kin"/>
    <property type="match status" value="1"/>
</dbReference>
<dbReference type="Gene3D" id="3.30.565.10">
    <property type="entry name" value="Histidine kinase-like ATPase, C-terminal domain"/>
    <property type="match status" value="1"/>
</dbReference>
<comment type="caution">
    <text evidence="6">The sequence shown here is derived from an EMBL/GenBank/DDBJ whole genome shotgun (WGS) entry which is preliminary data.</text>
</comment>
<protein>
    <recommendedName>
        <fullName evidence="2">histidine kinase</fullName>
        <ecNumber evidence="2">2.7.13.3</ecNumber>
    </recommendedName>
</protein>
<gene>
    <name evidence="6" type="primary">prsK</name>
    <name evidence="6" type="ORF">GPY61_03045</name>
</gene>
<dbReference type="InterPro" id="IPR004358">
    <property type="entry name" value="Sig_transdc_His_kin-like_C"/>
</dbReference>
<dbReference type="InterPro" id="IPR029016">
    <property type="entry name" value="GAF-like_dom_sf"/>
</dbReference>
<dbReference type="InterPro" id="IPR005467">
    <property type="entry name" value="His_kinase_dom"/>
</dbReference>
<evidence type="ECO:0000256" key="4">
    <source>
        <dbReference type="SAM" id="Phobius"/>
    </source>
</evidence>
<dbReference type="Proteomes" id="UP000443353">
    <property type="component" value="Unassembled WGS sequence"/>
</dbReference>
<feature type="transmembrane region" description="Helical" evidence="4">
    <location>
        <begin position="6"/>
        <end position="27"/>
    </location>
</feature>
<evidence type="ECO:0000313" key="7">
    <source>
        <dbReference type="Proteomes" id="UP000443353"/>
    </source>
</evidence>
<evidence type="ECO:0000313" key="6">
    <source>
        <dbReference type="EMBL" id="MVW58901.1"/>
    </source>
</evidence>
<keyword evidence="6" id="KW-0418">Kinase</keyword>
<keyword evidence="7" id="KW-1185">Reference proteome</keyword>
<feature type="transmembrane region" description="Helical" evidence="4">
    <location>
        <begin position="132"/>
        <end position="156"/>
    </location>
</feature>
<comment type="catalytic activity">
    <reaction evidence="1">
        <text>ATP + protein L-histidine = ADP + protein N-phospho-L-histidine.</text>
        <dbReference type="EC" id="2.7.13.3"/>
    </reaction>
</comment>
<sequence>MINIAASSYALAATGFLALGLSVLSGWHGRVQRGTLSAACLATAAWAAALGLDAVQEILWNTGTAALEVLRDGAWSLFLVALLGDWRSDADGQPARLILGRFPAPRAGLLAAGCVYLLLLTGVGIGHWNNDLLPVLGLPLLIGYVGLSVYGMLLVEQVYRNKTIEERWAIKFACLGIGGMFAYDFYMYSNALLFRKLSADLWTARGFVNALTVPLIALSITRRKSWTTSFAVSRRVVFHSAALFGSAIYLLAMGSVGYYLRYVGGSWGTVMQTGFLFGAISLLGVILFSGTARSWLKVSISKHFYRYNYDYREEWMRFTRTLSERGPNLGERAIQALAVLVESPGGTLWQRDAGGRFTVMAGWPTVDTHVSEPANAPFCRFLESTQWVVDVDEYVERPDKYEGLALPDWLLDAPRRWLVVPLMLQEKLFGFVVLQRARSPVKLNWEIIDLLEIAGSQAASYLAQEDAANALMVARQFESFNRMSTFVVHDLKNLVAQLSLMNANAEKHKDNPEFQRDMLETLNHSVQKMKLLLQKLSRSENADKPQPLAVDDVVRQALALKSAFEPHPQLLVEQAGLSVLADRERLERVLGHLIQNAIEATPRDGNVMVRVALPADGREDAVEVEITDTGEGMTEEFIRERLFKPFDSTKSAGMGIGVFESREYITELGGTLDVSSQPRLGTTFKVVLPLHRVAAAATIA</sequence>
<reference evidence="6 7" key="1">
    <citation type="submission" date="2019-12" db="EMBL/GenBank/DDBJ databases">
        <authorList>
            <person name="Li C."/>
            <person name="Zhao J."/>
        </authorList>
    </citation>
    <scope>NUCLEOTIDE SEQUENCE [LARGE SCALE GENOMIC DNA]</scope>
    <source>
        <strain evidence="6 7">NEAU-DD11</strain>
    </source>
</reference>